<dbReference type="AlphaFoldDB" id="A0AAV3ZTE4"/>
<dbReference type="EMBL" id="BLXT01002959">
    <property type="protein sequence ID" value="GFN99240.1"/>
    <property type="molecule type" value="Genomic_DNA"/>
</dbReference>
<feature type="compositionally biased region" description="Acidic residues" evidence="1">
    <location>
        <begin position="329"/>
        <end position="341"/>
    </location>
</feature>
<protein>
    <submittedName>
        <fullName evidence="2">Uncharacterized protein</fullName>
    </submittedName>
</protein>
<evidence type="ECO:0000313" key="2">
    <source>
        <dbReference type="EMBL" id="GFN99240.1"/>
    </source>
</evidence>
<name>A0AAV3ZTE4_9GAST</name>
<feature type="region of interest" description="Disordered" evidence="1">
    <location>
        <begin position="288"/>
        <end position="478"/>
    </location>
</feature>
<organism evidence="2 3">
    <name type="scientific">Plakobranchus ocellatus</name>
    <dbReference type="NCBI Taxonomy" id="259542"/>
    <lineage>
        <taxon>Eukaryota</taxon>
        <taxon>Metazoa</taxon>
        <taxon>Spiralia</taxon>
        <taxon>Lophotrochozoa</taxon>
        <taxon>Mollusca</taxon>
        <taxon>Gastropoda</taxon>
        <taxon>Heterobranchia</taxon>
        <taxon>Euthyneura</taxon>
        <taxon>Panpulmonata</taxon>
        <taxon>Sacoglossa</taxon>
        <taxon>Placobranchoidea</taxon>
        <taxon>Plakobranchidae</taxon>
        <taxon>Plakobranchus</taxon>
    </lineage>
</organism>
<feature type="compositionally biased region" description="Basic and acidic residues" evidence="1">
    <location>
        <begin position="79"/>
        <end position="97"/>
    </location>
</feature>
<feature type="compositionally biased region" description="Acidic residues" evidence="1">
    <location>
        <begin position="253"/>
        <end position="265"/>
    </location>
</feature>
<feature type="compositionally biased region" description="Polar residues" evidence="1">
    <location>
        <begin position="393"/>
        <end position="405"/>
    </location>
</feature>
<evidence type="ECO:0000256" key="1">
    <source>
        <dbReference type="SAM" id="MobiDB-lite"/>
    </source>
</evidence>
<dbReference type="InterPro" id="IPR040687">
    <property type="entry name" value="DUF5586"/>
</dbReference>
<proteinExistence type="predicted"/>
<dbReference type="Pfam" id="PF17824">
    <property type="entry name" value="DUF5586"/>
    <property type="match status" value="1"/>
</dbReference>
<sequence>MPEEPMIYLLRTMYKKAGMEIPQGIRYGGLRKSTVELTRGNSPERPARSAQVSSSADVAGSRDYERPWATSPTRRTKPKKAEEGTKSKPDWNADNKTKHLSSFDELWEGANNPGLTKKELTVTSASALRKSRQGMSAAANAWASVGLEDSEEQFTSPPYRGPGGHQKVNRTRMTEEELLAAESLSSSRRTQNPKASSVGPELSGTASCSVKDRKKEIKKHRQQLGEMLGQKGTANNRANDSGLGSDLSPRADDSDDDAIELLENADDLRREGVVNIPKSGYKLSRNLRFRDNEPRVKLNINVNPDPFSSWQGTPRHFESETPRSSPEQNEFEAEEEEEEFESVSQVTGPRQPVWKLPGAEANTNFATSIPLRPAFSDDSPAQHSKRFADKSLYATTPGTSSNRAVQNAEDLSATAKTWSEGANRVSFDESPDDPPTSRSLQSGASSGGWHIPDDTDLASGHDWNQRMKGGPPRDPRAY</sequence>
<keyword evidence="3" id="KW-1185">Reference proteome</keyword>
<feature type="compositionally biased region" description="Polar residues" evidence="1">
    <location>
        <begin position="300"/>
        <end position="312"/>
    </location>
</feature>
<comment type="caution">
    <text evidence="2">The sequence shown here is derived from an EMBL/GenBank/DDBJ whole genome shotgun (WGS) entry which is preliminary data.</text>
</comment>
<evidence type="ECO:0000313" key="3">
    <source>
        <dbReference type="Proteomes" id="UP000735302"/>
    </source>
</evidence>
<reference evidence="2 3" key="1">
    <citation type="journal article" date="2021" name="Elife">
        <title>Chloroplast acquisition without the gene transfer in kleptoplastic sea slugs, Plakobranchus ocellatus.</title>
        <authorList>
            <person name="Maeda T."/>
            <person name="Takahashi S."/>
            <person name="Yoshida T."/>
            <person name="Shimamura S."/>
            <person name="Takaki Y."/>
            <person name="Nagai Y."/>
            <person name="Toyoda A."/>
            <person name="Suzuki Y."/>
            <person name="Arimoto A."/>
            <person name="Ishii H."/>
            <person name="Satoh N."/>
            <person name="Nishiyama T."/>
            <person name="Hasebe M."/>
            <person name="Maruyama T."/>
            <person name="Minagawa J."/>
            <person name="Obokata J."/>
            <person name="Shigenobu S."/>
        </authorList>
    </citation>
    <scope>NUCLEOTIDE SEQUENCE [LARGE SCALE GENOMIC DNA]</scope>
</reference>
<feature type="region of interest" description="Disordered" evidence="1">
    <location>
        <begin position="152"/>
        <end position="265"/>
    </location>
</feature>
<dbReference type="PANTHER" id="PTHR32000">
    <property type="entry name" value="SIMILAR TO HYPOTHETICAL PROTEIN"/>
    <property type="match status" value="1"/>
</dbReference>
<dbReference type="Proteomes" id="UP000735302">
    <property type="component" value="Unassembled WGS sequence"/>
</dbReference>
<dbReference type="PANTHER" id="PTHR32000:SF3">
    <property type="entry name" value="RIKEN CDNA A830018L16 GENE"/>
    <property type="match status" value="1"/>
</dbReference>
<gene>
    <name evidence="2" type="ORF">PoB_002574600</name>
</gene>
<accession>A0AAV3ZTE4</accession>
<feature type="region of interest" description="Disordered" evidence="1">
    <location>
        <begin position="38"/>
        <end position="98"/>
    </location>
</feature>